<dbReference type="PANTHER" id="PTHR12728:SF0">
    <property type="entry name" value="RIBOSOME PRODUCTION FACTOR 2 HOMOLOG"/>
    <property type="match status" value="1"/>
</dbReference>
<dbReference type="PROSITE" id="PS50833">
    <property type="entry name" value="BRIX"/>
    <property type="match status" value="1"/>
</dbReference>
<accession>A0A1I8GJM8</accession>
<evidence type="ECO:0000313" key="7">
    <source>
        <dbReference type="Proteomes" id="UP000095280"/>
    </source>
</evidence>
<proteinExistence type="inferred from homology"/>
<dbReference type="SMART" id="SM00879">
    <property type="entry name" value="Brix"/>
    <property type="match status" value="1"/>
</dbReference>
<organism evidence="7 8">
    <name type="scientific">Macrostomum lignano</name>
    <dbReference type="NCBI Taxonomy" id="282301"/>
    <lineage>
        <taxon>Eukaryota</taxon>
        <taxon>Metazoa</taxon>
        <taxon>Spiralia</taxon>
        <taxon>Lophotrochozoa</taxon>
        <taxon>Platyhelminthes</taxon>
        <taxon>Rhabditophora</taxon>
        <taxon>Macrostomorpha</taxon>
        <taxon>Macrostomida</taxon>
        <taxon>Macrostomidae</taxon>
        <taxon>Macrostomum</taxon>
    </lineage>
</organism>
<comment type="similarity">
    <text evidence="2 6">Belongs to the RPF2 family.</text>
</comment>
<dbReference type="Pfam" id="PF04427">
    <property type="entry name" value="Brix"/>
    <property type="match status" value="1"/>
</dbReference>
<evidence type="ECO:0000256" key="4">
    <source>
        <dbReference type="ARBA" id="ARBA00023242"/>
    </source>
</evidence>
<sequence length="314" mass="35859">MASNSVIKPKTQAGKRALARREEKVIENTKSCLLIRGGNTSEAIGSCLKDLYSLKKPHALMLKRRNPILPFEEISFVEKMSRKYDCSLFAFASHSKKRPNNLVLGRLFNYQLLDMIEFGVEGYQPLCTFPVAKVPVGTKPCLSFQGEEFDSDPTLMAIKNLLLDMFQGPRVEKIRLQGLEQLIQFSYCDGQILVRSYRILLKSSGSKIPRVELSEMGPRFGLRLRRHKLATPEQSKQARRQPKVATIKKIKNIVPDDGLGNRLGRVHVGRQELDKLQTRKVKALKRPREDFNAADGKKIKKRRLSDNKKRKNKE</sequence>
<reference evidence="8" key="1">
    <citation type="submission" date="2016-11" db="UniProtKB">
        <authorList>
            <consortium name="WormBaseParasite"/>
        </authorList>
    </citation>
    <scope>IDENTIFICATION</scope>
</reference>
<keyword evidence="4 6" id="KW-0539">Nucleus</keyword>
<dbReference type="GO" id="GO:0005730">
    <property type="term" value="C:nucleolus"/>
    <property type="evidence" value="ECO:0007669"/>
    <property type="project" value="UniProtKB-SubCell"/>
</dbReference>
<evidence type="ECO:0000313" key="8">
    <source>
        <dbReference type="WBParaSite" id="maker-uti_cns_0002101-snap-gene-0.6-mRNA-1"/>
    </source>
</evidence>
<dbReference type="InterPro" id="IPR039770">
    <property type="entry name" value="Rpf2"/>
</dbReference>
<dbReference type="AlphaFoldDB" id="A0A1I8GJM8"/>
<dbReference type="STRING" id="282301.A0A1I8GJM8"/>
<protein>
    <recommendedName>
        <fullName evidence="3 6">Ribosome production factor 2 homolog</fullName>
    </recommendedName>
    <alternativeName>
        <fullName evidence="5 6">Ribosome biogenesis protein RPF2 homolog</fullName>
    </alternativeName>
</protein>
<dbReference type="GO" id="GO:0000463">
    <property type="term" value="P:maturation of LSU-rRNA from tricistronic rRNA transcript (SSU-rRNA, 5.8S rRNA, LSU-rRNA)"/>
    <property type="evidence" value="ECO:0007669"/>
    <property type="project" value="TreeGrafter"/>
</dbReference>
<dbReference type="InterPro" id="IPR007109">
    <property type="entry name" value="Brix"/>
</dbReference>
<dbReference type="PANTHER" id="PTHR12728">
    <property type="entry name" value="BRIX DOMAIN CONTAINING PROTEIN"/>
    <property type="match status" value="1"/>
</dbReference>
<evidence type="ECO:0000256" key="6">
    <source>
        <dbReference type="RuleBase" id="RU367086"/>
    </source>
</evidence>
<evidence type="ECO:0000256" key="5">
    <source>
        <dbReference type="ARBA" id="ARBA00030889"/>
    </source>
</evidence>
<evidence type="ECO:0000256" key="2">
    <source>
        <dbReference type="ARBA" id="ARBA00010782"/>
    </source>
</evidence>
<dbReference type="Proteomes" id="UP000095280">
    <property type="component" value="Unplaced"/>
</dbReference>
<dbReference type="GO" id="GO:0000027">
    <property type="term" value="P:ribosomal large subunit assembly"/>
    <property type="evidence" value="ECO:0007669"/>
    <property type="project" value="InterPro"/>
</dbReference>
<dbReference type="OrthoDB" id="407658at2759"/>
<dbReference type="WBParaSite" id="maker-uti_cns_0002101-snap-gene-0.6-mRNA-1">
    <property type="protein sequence ID" value="maker-uti_cns_0002101-snap-gene-0.6-mRNA-1"/>
    <property type="gene ID" value="maker-uti_cns_0002101-snap-gene-0.6"/>
</dbReference>
<dbReference type="GO" id="GO:0019843">
    <property type="term" value="F:rRNA binding"/>
    <property type="evidence" value="ECO:0007669"/>
    <property type="project" value="UniProtKB-UniRule"/>
</dbReference>
<keyword evidence="7" id="KW-1185">Reference proteome</keyword>
<evidence type="ECO:0000256" key="3">
    <source>
        <dbReference type="ARBA" id="ARBA00020387"/>
    </source>
</evidence>
<evidence type="ECO:0000256" key="1">
    <source>
        <dbReference type="ARBA" id="ARBA00004604"/>
    </source>
</evidence>
<name>A0A1I8GJM8_9PLAT</name>
<comment type="subcellular location">
    <subcellularLocation>
        <location evidence="1 6">Nucleus</location>
        <location evidence="1 6">Nucleolus</location>
    </subcellularLocation>
</comment>